<proteinExistence type="predicted"/>
<dbReference type="Proteomes" id="UP000184476">
    <property type="component" value="Unassembled WGS sequence"/>
</dbReference>
<keyword evidence="1" id="KW-0472">Membrane</keyword>
<dbReference type="AlphaFoldDB" id="A0A1M4TU74"/>
<dbReference type="EMBL" id="FQVL01000001">
    <property type="protein sequence ID" value="SHE48031.1"/>
    <property type="molecule type" value="Genomic_DNA"/>
</dbReference>
<keyword evidence="3" id="KW-1185">Reference proteome</keyword>
<feature type="transmembrane region" description="Helical" evidence="1">
    <location>
        <begin position="30"/>
        <end position="51"/>
    </location>
</feature>
<evidence type="ECO:0000313" key="2">
    <source>
        <dbReference type="EMBL" id="SHE48031.1"/>
    </source>
</evidence>
<name>A0A1M4TU74_9BACL</name>
<evidence type="ECO:0000256" key="1">
    <source>
        <dbReference type="SAM" id="Phobius"/>
    </source>
</evidence>
<evidence type="ECO:0000313" key="3">
    <source>
        <dbReference type="Proteomes" id="UP000184476"/>
    </source>
</evidence>
<reference evidence="2 3" key="1">
    <citation type="submission" date="2016-11" db="EMBL/GenBank/DDBJ databases">
        <authorList>
            <person name="Jaros S."/>
            <person name="Januszkiewicz K."/>
            <person name="Wedrychowicz H."/>
        </authorList>
    </citation>
    <scope>NUCLEOTIDE SEQUENCE [LARGE SCALE GENOMIC DNA]</scope>
    <source>
        <strain evidence="2 3">DSM 44666</strain>
    </source>
</reference>
<accession>A0A1M4TU74</accession>
<keyword evidence="1" id="KW-0812">Transmembrane</keyword>
<dbReference type="STRING" id="112248.SAMN05444392_101646"/>
<organism evidence="2 3">
    <name type="scientific">Seinonella peptonophila</name>
    <dbReference type="NCBI Taxonomy" id="112248"/>
    <lineage>
        <taxon>Bacteria</taxon>
        <taxon>Bacillati</taxon>
        <taxon>Bacillota</taxon>
        <taxon>Bacilli</taxon>
        <taxon>Bacillales</taxon>
        <taxon>Thermoactinomycetaceae</taxon>
        <taxon>Seinonella</taxon>
    </lineage>
</organism>
<protein>
    <submittedName>
        <fullName evidence="2">Uncharacterized protein</fullName>
    </submittedName>
</protein>
<gene>
    <name evidence="2" type="ORF">SAMN05444392_101646</name>
</gene>
<keyword evidence="1" id="KW-1133">Transmembrane helix</keyword>
<sequence length="68" mass="7907">MRPLIFGRLWKENIALNLVKSMVKKTYRGMIFIIFLSVLLIGTVLLITFLADPMAMFEHIKQVFGLKH</sequence>